<reference evidence="1 2" key="1">
    <citation type="submission" date="2019-01" db="EMBL/GenBank/DDBJ databases">
        <title>Genomes sequencing and comparative genomics of infectious freshwater microsporidia, Cucumispora dikerogammari and Thelohania contejeani.</title>
        <authorList>
            <person name="Cormier A."/>
            <person name="Giraud I."/>
            <person name="Wattier R."/>
            <person name="Teixeira M."/>
            <person name="Grandjean F."/>
            <person name="Rigaud T."/>
            <person name="Cordaux R."/>
        </authorList>
    </citation>
    <scope>NUCLEOTIDE SEQUENCE [LARGE SCALE GENOMIC DNA]</scope>
    <source>
        <strain evidence="1">T1</strain>
        <tissue evidence="1">Spores</tissue>
    </source>
</reference>
<sequence length="127" mass="14634">MHNERYPNVSIHVKEISHTTNHLLFIDNLKLLVTNSTVMGNMVKENESFFKAIGLKINRDKSVMNDQQCENTAILLDCTGVYKYLGIIEDHSSNIMRESIKKVKCELLARVNRLCNSVFNSKTYLKQ</sequence>
<protein>
    <recommendedName>
        <fullName evidence="3">Reverse transcriptase domain-containing protein</fullName>
    </recommendedName>
</protein>
<evidence type="ECO:0000313" key="1">
    <source>
        <dbReference type="EMBL" id="KAF7679731.1"/>
    </source>
</evidence>
<gene>
    <name evidence="1" type="ORF">TCON_2470</name>
</gene>
<dbReference type="Proteomes" id="UP001516464">
    <property type="component" value="Unassembled WGS sequence"/>
</dbReference>
<organism evidence="1 2">
    <name type="scientific">Astathelohania contejeani</name>
    <dbReference type="NCBI Taxonomy" id="164912"/>
    <lineage>
        <taxon>Eukaryota</taxon>
        <taxon>Fungi</taxon>
        <taxon>Fungi incertae sedis</taxon>
        <taxon>Microsporidia</taxon>
        <taxon>Astathelohaniidae</taxon>
        <taxon>Astathelohania</taxon>
    </lineage>
</organism>
<evidence type="ECO:0008006" key="3">
    <source>
        <dbReference type="Google" id="ProtNLM"/>
    </source>
</evidence>
<comment type="caution">
    <text evidence="1">The sequence shown here is derived from an EMBL/GenBank/DDBJ whole genome shotgun (WGS) entry which is preliminary data.</text>
</comment>
<proteinExistence type="predicted"/>
<name>A0ABQ7HVY2_9MICR</name>
<evidence type="ECO:0000313" key="2">
    <source>
        <dbReference type="Proteomes" id="UP001516464"/>
    </source>
</evidence>
<accession>A0ABQ7HVY2</accession>
<keyword evidence="2" id="KW-1185">Reference proteome</keyword>
<dbReference type="EMBL" id="SBIQ01000321">
    <property type="protein sequence ID" value="KAF7679731.1"/>
    <property type="molecule type" value="Genomic_DNA"/>
</dbReference>